<sequence length="85" mass="9399">METGPHEYDTQALGNGWGIEDAGVISYGMHPLYQPPVSCSNLACDQDCSLGYLDAIMFPMANGRTQKVSKNEKWKSKITTCLKKQ</sequence>
<keyword evidence="2" id="KW-1185">Reference proteome</keyword>
<dbReference type="AlphaFoldDB" id="A0A5B7EPT2"/>
<gene>
    <name evidence="1" type="ORF">E2C01_030188</name>
</gene>
<dbReference type="Proteomes" id="UP000324222">
    <property type="component" value="Unassembled WGS sequence"/>
</dbReference>
<dbReference type="EMBL" id="VSRR010003589">
    <property type="protein sequence ID" value="MPC36720.1"/>
    <property type="molecule type" value="Genomic_DNA"/>
</dbReference>
<name>A0A5B7EPT2_PORTR</name>
<comment type="caution">
    <text evidence="1">The sequence shown here is derived from an EMBL/GenBank/DDBJ whole genome shotgun (WGS) entry which is preliminary data.</text>
</comment>
<organism evidence="1 2">
    <name type="scientific">Portunus trituberculatus</name>
    <name type="common">Swimming crab</name>
    <name type="synonym">Neptunus trituberculatus</name>
    <dbReference type="NCBI Taxonomy" id="210409"/>
    <lineage>
        <taxon>Eukaryota</taxon>
        <taxon>Metazoa</taxon>
        <taxon>Ecdysozoa</taxon>
        <taxon>Arthropoda</taxon>
        <taxon>Crustacea</taxon>
        <taxon>Multicrustacea</taxon>
        <taxon>Malacostraca</taxon>
        <taxon>Eumalacostraca</taxon>
        <taxon>Eucarida</taxon>
        <taxon>Decapoda</taxon>
        <taxon>Pleocyemata</taxon>
        <taxon>Brachyura</taxon>
        <taxon>Eubrachyura</taxon>
        <taxon>Portunoidea</taxon>
        <taxon>Portunidae</taxon>
        <taxon>Portuninae</taxon>
        <taxon>Portunus</taxon>
    </lineage>
</organism>
<protein>
    <submittedName>
        <fullName evidence="1">Uncharacterized protein</fullName>
    </submittedName>
</protein>
<evidence type="ECO:0000313" key="1">
    <source>
        <dbReference type="EMBL" id="MPC36720.1"/>
    </source>
</evidence>
<reference evidence="1 2" key="1">
    <citation type="submission" date="2019-05" db="EMBL/GenBank/DDBJ databases">
        <title>Another draft genome of Portunus trituberculatus and its Hox gene families provides insights of decapod evolution.</title>
        <authorList>
            <person name="Jeong J.-H."/>
            <person name="Song I."/>
            <person name="Kim S."/>
            <person name="Choi T."/>
            <person name="Kim D."/>
            <person name="Ryu S."/>
            <person name="Kim W."/>
        </authorList>
    </citation>
    <scope>NUCLEOTIDE SEQUENCE [LARGE SCALE GENOMIC DNA]</scope>
    <source>
        <tissue evidence="1">Muscle</tissue>
    </source>
</reference>
<accession>A0A5B7EPT2</accession>
<proteinExistence type="predicted"/>
<evidence type="ECO:0000313" key="2">
    <source>
        <dbReference type="Proteomes" id="UP000324222"/>
    </source>
</evidence>